<dbReference type="SUPFAM" id="SSF51445">
    <property type="entry name" value="(Trans)glycosidases"/>
    <property type="match status" value="1"/>
</dbReference>
<protein>
    <recommendedName>
        <fullName evidence="4">mannan endo-1,4-beta-mannosidase</fullName>
        <ecNumber evidence="4">3.2.1.78</ecNumber>
    </recommendedName>
</protein>
<dbReference type="OrthoDB" id="406631at2759"/>
<comment type="subcellular location">
    <subcellularLocation>
        <location evidence="2">Secreted</location>
    </subcellularLocation>
</comment>
<keyword evidence="8" id="KW-0812">Transmembrane</keyword>
<evidence type="ECO:0000256" key="4">
    <source>
        <dbReference type="ARBA" id="ARBA00012706"/>
    </source>
</evidence>
<dbReference type="eggNOG" id="ENOG502QS4Q">
    <property type="taxonomic scope" value="Eukaryota"/>
</dbReference>
<evidence type="ECO:0000313" key="10">
    <source>
        <dbReference type="Proteomes" id="UP000087171"/>
    </source>
</evidence>
<keyword evidence="7" id="KW-0326">Glycosidase</keyword>
<dbReference type="EC" id="3.2.1.78" evidence="4"/>
<dbReference type="InterPro" id="IPR017853">
    <property type="entry name" value="GH"/>
</dbReference>
<evidence type="ECO:0000256" key="3">
    <source>
        <dbReference type="ARBA" id="ARBA00005641"/>
    </source>
</evidence>
<dbReference type="Pfam" id="PF26410">
    <property type="entry name" value="GH5_mannosidase"/>
    <property type="match status" value="1"/>
</dbReference>
<dbReference type="PaxDb" id="3827-XP_004487276.1"/>
<evidence type="ECO:0000256" key="2">
    <source>
        <dbReference type="ARBA" id="ARBA00004613"/>
    </source>
</evidence>
<dbReference type="GO" id="GO:0000272">
    <property type="term" value="P:polysaccharide catabolic process"/>
    <property type="evidence" value="ECO:0007669"/>
    <property type="project" value="InterPro"/>
</dbReference>
<dbReference type="InterPro" id="IPR045053">
    <property type="entry name" value="MAN-like"/>
</dbReference>
<dbReference type="FunFam" id="3.20.20.80:FF:000012">
    <property type="entry name" value="Mannan endo-1,4-beta-mannosidase 6"/>
    <property type="match status" value="1"/>
</dbReference>
<dbReference type="PANTHER" id="PTHR31451:SF49">
    <property type="entry name" value="MANNAN ENDO-1,4-BETA-MANNOSIDASE"/>
    <property type="match status" value="1"/>
</dbReference>
<evidence type="ECO:0000256" key="5">
    <source>
        <dbReference type="ARBA" id="ARBA00022525"/>
    </source>
</evidence>
<evidence type="ECO:0000313" key="11">
    <source>
        <dbReference type="RefSeq" id="XP_004487276.1"/>
    </source>
</evidence>
<dbReference type="AlphaFoldDB" id="A0A1S2XCL8"/>
<reference evidence="10" key="1">
    <citation type="journal article" date="2013" name="Nat. Biotechnol.">
        <title>Draft genome sequence of chickpea (Cicer arietinum) provides a resource for trait improvement.</title>
        <authorList>
            <person name="Varshney R.K."/>
            <person name="Song C."/>
            <person name="Saxena R.K."/>
            <person name="Azam S."/>
            <person name="Yu S."/>
            <person name="Sharpe A.G."/>
            <person name="Cannon S."/>
            <person name="Baek J."/>
            <person name="Rosen B.D."/>
            <person name="Tar'an B."/>
            <person name="Millan T."/>
            <person name="Zhang X."/>
            <person name="Ramsay L.D."/>
            <person name="Iwata A."/>
            <person name="Wang Y."/>
            <person name="Nelson W."/>
            <person name="Farmer A.D."/>
            <person name="Gaur P.M."/>
            <person name="Soderlund C."/>
            <person name="Penmetsa R.V."/>
            <person name="Xu C."/>
            <person name="Bharti A.K."/>
            <person name="He W."/>
            <person name="Winter P."/>
            <person name="Zhao S."/>
            <person name="Hane J.K."/>
            <person name="Carrasquilla-Garcia N."/>
            <person name="Condie J.A."/>
            <person name="Upadhyaya H.D."/>
            <person name="Luo M.C."/>
            <person name="Thudi M."/>
            <person name="Gowda C.L."/>
            <person name="Singh N.P."/>
            <person name="Lichtenzveig J."/>
            <person name="Gali K.K."/>
            <person name="Rubio J."/>
            <person name="Nadarajan N."/>
            <person name="Dolezel J."/>
            <person name="Bansal K.C."/>
            <person name="Xu X."/>
            <person name="Edwards D."/>
            <person name="Zhang G."/>
            <person name="Kahl G."/>
            <person name="Gil J."/>
            <person name="Singh K.B."/>
            <person name="Datta S.K."/>
            <person name="Jackson S.A."/>
            <person name="Wang J."/>
            <person name="Cook D.R."/>
        </authorList>
    </citation>
    <scope>NUCLEOTIDE SEQUENCE [LARGE SCALE GENOMIC DNA]</scope>
    <source>
        <strain evidence="10">cv. CDC Frontier</strain>
    </source>
</reference>
<sequence>MMFAGNGLFYPLLGFASFVVFIYMSFGGLRFSFDEGKEMGFVTRNGTQFMLDGKAFYVNGWNSYWLMDHSVDFSSRFKVREMLKTGAKMGLTVCRTWAFNDGHYNALQISPGHFDEQVFQALDHVIAEARQHGIRLLLSLVNNLQPYGGKSQYVKWAWQEGVGLSASNDSFFFDPSIHSYFKNYIKTVLTRKNTITGIEYRNDPTIFGWELINEPRCMSDRSGDTLQEWIEEMSSFVKLIDKNHLLTVGLEGFYGPNDPKDLTVNPNYWASKLGSDYIRNSELANIDFTSVHIYPDQWFHEKEIEAQLKFVSKWMHSHIEDGDEVLKKPVLFSEYGLSKTNPNFKLSDREKMYEIILGIIYKSAKKNRSGAGALVWQFLVGGMEDYSDDYGIVPGENPSTLSLFIKQSCRLAKLKGYTQQDVSFKELC</sequence>
<comment type="catalytic activity">
    <reaction evidence="1">
        <text>Random hydrolysis of (1-&gt;4)-beta-D-mannosidic linkages in mannans, galactomannans and glucomannans.</text>
        <dbReference type="EC" id="3.2.1.78"/>
    </reaction>
</comment>
<dbReference type="KEGG" id="cam:101492355"/>
<evidence type="ECO:0000256" key="7">
    <source>
        <dbReference type="ARBA" id="ARBA00023295"/>
    </source>
</evidence>
<dbReference type="GO" id="GO:0005576">
    <property type="term" value="C:extracellular region"/>
    <property type="evidence" value="ECO:0007669"/>
    <property type="project" value="UniProtKB-SubCell"/>
</dbReference>
<dbReference type="GO" id="GO:0016985">
    <property type="term" value="F:mannan endo-1,4-beta-mannosidase activity"/>
    <property type="evidence" value="ECO:0007669"/>
    <property type="project" value="UniProtKB-EC"/>
</dbReference>
<dbReference type="InterPro" id="IPR001547">
    <property type="entry name" value="Glyco_hydro_5"/>
</dbReference>
<proteinExistence type="inferred from homology"/>
<keyword evidence="6" id="KW-0378">Hydrolase</keyword>
<dbReference type="PANTHER" id="PTHR31451">
    <property type="match status" value="1"/>
</dbReference>
<comment type="similarity">
    <text evidence="3">Belongs to the glycosyl hydrolase 5 (cellulase A) family.</text>
</comment>
<keyword evidence="8" id="KW-1133">Transmembrane helix</keyword>
<dbReference type="RefSeq" id="XP_004487276.1">
    <property type="nucleotide sequence ID" value="XM_004487219.3"/>
</dbReference>
<accession>A0A1S2XCL8</accession>
<feature type="domain" description="Glycoside hydrolase family 5" evidence="9">
    <location>
        <begin position="41"/>
        <end position="378"/>
    </location>
</feature>
<feature type="transmembrane region" description="Helical" evidence="8">
    <location>
        <begin position="12"/>
        <end position="31"/>
    </location>
</feature>
<evidence type="ECO:0000256" key="8">
    <source>
        <dbReference type="SAM" id="Phobius"/>
    </source>
</evidence>
<dbReference type="STRING" id="3827.A0A1S2XCL8"/>
<organism evidence="10 11">
    <name type="scientific">Cicer arietinum</name>
    <name type="common">Chickpea</name>
    <name type="synonym">Garbanzo</name>
    <dbReference type="NCBI Taxonomy" id="3827"/>
    <lineage>
        <taxon>Eukaryota</taxon>
        <taxon>Viridiplantae</taxon>
        <taxon>Streptophyta</taxon>
        <taxon>Embryophyta</taxon>
        <taxon>Tracheophyta</taxon>
        <taxon>Spermatophyta</taxon>
        <taxon>Magnoliopsida</taxon>
        <taxon>eudicotyledons</taxon>
        <taxon>Gunneridae</taxon>
        <taxon>Pentapetalae</taxon>
        <taxon>rosids</taxon>
        <taxon>fabids</taxon>
        <taxon>Fabales</taxon>
        <taxon>Fabaceae</taxon>
        <taxon>Papilionoideae</taxon>
        <taxon>50 kb inversion clade</taxon>
        <taxon>NPAAA clade</taxon>
        <taxon>Hologalegina</taxon>
        <taxon>IRL clade</taxon>
        <taxon>Cicereae</taxon>
        <taxon>Cicer</taxon>
    </lineage>
</organism>
<name>A0A1S2XCL8_CICAR</name>
<evidence type="ECO:0000256" key="6">
    <source>
        <dbReference type="ARBA" id="ARBA00022801"/>
    </source>
</evidence>
<evidence type="ECO:0000259" key="9">
    <source>
        <dbReference type="Pfam" id="PF26410"/>
    </source>
</evidence>
<dbReference type="Proteomes" id="UP000087171">
    <property type="component" value="Chromosome Ca1"/>
</dbReference>
<keyword evidence="10" id="KW-1185">Reference proteome</keyword>
<evidence type="ECO:0000256" key="1">
    <source>
        <dbReference type="ARBA" id="ARBA00001678"/>
    </source>
</evidence>
<keyword evidence="8" id="KW-0472">Membrane</keyword>
<dbReference type="GeneID" id="101492355"/>
<gene>
    <name evidence="11" type="primary">LOC101492355</name>
</gene>
<keyword evidence="5" id="KW-0964">Secreted</keyword>
<reference evidence="11" key="2">
    <citation type="submission" date="2025-08" db="UniProtKB">
        <authorList>
            <consortium name="RefSeq"/>
        </authorList>
    </citation>
    <scope>IDENTIFICATION</scope>
    <source>
        <tissue evidence="11">Etiolated seedlings</tissue>
    </source>
</reference>
<dbReference type="Gene3D" id="3.20.20.80">
    <property type="entry name" value="Glycosidases"/>
    <property type="match status" value="1"/>
</dbReference>